<dbReference type="CDD" id="cd06446">
    <property type="entry name" value="Trp-synth_B"/>
    <property type="match status" value="1"/>
</dbReference>
<proteinExistence type="inferred from homology"/>
<keyword evidence="15" id="KW-1185">Reference proteome</keyword>
<keyword evidence="7 11" id="KW-0663">Pyridoxal phosphate</keyword>
<comment type="subunit">
    <text evidence="4 11">Tetramer of two alpha and two beta chains.</text>
</comment>
<comment type="function">
    <text evidence="11">The beta subunit is responsible for the synthesis of L-tryptophan from indole and L-serine.</text>
</comment>
<evidence type="ECO:0000256" key="1">
    <source>
        <dbReference type="ARBA" id="ARBA00001933"/>
    </source>
</evidence>
<dbReference type="InterPro" id="IPR023026">
    <property type="entry name" value="Trp_synth_beta/beta-like"/>
</dbReference>
<feature type="compositionally biased region" description="Polar residues" evidence="12">
    <location>
        <begin position="1"/>
        <end position="10"/>
    </location>
</feature>
<evidence type="ECO:0000313" key="14">
    <source>
        <dbReference type="EMBL" id="NKE44862.1"/>
    </source>
</evidence>
<organism evidence="14 15">
    <name type="scientific">Falsiroseomonas frigidaquae</name>
    <dbReference type="NCBI Taxonomy" id="487318"/>
    <lineage>
        <taxon>Bacteria</taxon>
        <taxon>Pseudomonadati</taxon>
        <taxon>Pseudomonadota</taxon>
        <taxon>Alphaproteobacteria</taxon>
        <taxon>Acetobacterales</taxon>
        <taxon>Roseomonadaceae</taxon>
        <taxon>Falsiroseomonas</taxon>
    </lineage>
</organism>
<reference evidence="14 15" key="1">
    <citation type="submission" date="2020-03" db="EMBL/GenBank/DDBJ databases">
        <title>Roseomonas selenitidurans sp. nov. isolated from soil.</title>
        <authorList>
            <person name="Liu H."/>
        </authorList>
    </citation>
    <scope>NUCLEOTIDE SEQUENCE [LARGE SCALE GENOMIC DNA]</scope>
    <source>
        <strain evidence="14 15">JCM 15073</strain>
    </source>
</reference>
<evidence type="ECO:0000256" key="5">
    <source>
        <dbReference type="ARBA" id="ARBA00022605"/>
    </source>
</evidence>
<evidence type="ECO:0000256" key="8">
    <source>
        <dbReference type="ARBA" id="ARBA00023141"/>
    </source>
</evidence>
<evidence type="ECO:0000313" key="15">
    <source>
        <dbReference type="Proteomes" id="UP000765160"/>
    </source>
</evidence>
<feature type="region of interest" description="Disordered" evidence="12">
    <location>
        <begin position="1"/>
        <end position="24"/>
    </location>
</feature>
<dbReference type="PANTHER" id="PTHR48077">
    <property type="entry name" value="TRYPTOPHAN SYNTHASE-RELATED"/>
    <property type="match status" value="1"/>
</dbReference>
<evidence type="ECO:0000256" key="9">
    <source>
        <dbReference type="ARBA" id="ARBA00023239"/>
    </source>
</evidence>
<comment type="similarity">
    <text evidence="3 11">Belongs to the TrpB family.</text>
</comment>
<dbReference type="InterPro" id="IPR036052">
    <property type="entry name" value="TrpB-like_PALP_sf"/>
</dbReference>
<accession>A0ABX1EXQ7</accession>
<dbReference type="InterPro" id="IPR006653">
    <property type="entry name" value="Trp_synth_b_CS"/>
</dbReference>
<gene>
    <name evidence="11 14" type="primary">trpB</name>
    <name evidence="14" type="ORF">HB662_08735</name>
</gene>
<dbReference type="InterPro" id="IPR001926">
    <property type="entry name" value="TrpB-like_PALP"/>
</dbReference>
<keyword evidence="8 11" id="KW-0057">Aromatic amino acid biosynthesis</keyword>
<dbReference type="PROSITE" id="PS00168">
    <property type="entry name" value="TRP_SYNTHASE_BETA"/>
    <property type="match status" value="1"/>
</dbReference>
<protein>
    <recommendedName>
        <fullName evidence="11">Tryptophan synthase beta chain</fullName>
        <ecNumber evidence="11">4.2.1.20</ecNumber>
    </recommendedName>
</protein>
<comment type="pathway">
    <text evidence="2 11">Amino-acid biosynthesis; L-tryptophan biosynthesis; L-tryptophan from chorismate: step 5/5.</text>
</comment>
<evidence type="ECO:0000256" key="4">
    <source>
        <dbReference type="ARBA" id="ARBA00011270"/>
    </source>
</evidence>
<dbReference type="HAMAP" id="MF_00133">
    <property type="entry name" value="Trp_synth_beta"/>
    <property type="match status" value="1"/>
</dbReference>
<name>A0ABX1EXQ7_9PROT</name>
<evidence type="ECO:0000256" key="10">
    <source>
        <dbReference type="ARBA" id="ARBA00049047"/>
    </source>
</evidence>
<dbReference type="Proteomes" id="UP000765160">
    <property type="component" value="Unassembled WGS sequence"/>
</dbReference>
<comment type="cofactor">
    <cofactor evidence="1 11">
        <name>pyridoxal 5'-phosphate</name>
        <dbReference type="ChEBI" id="CHEBI:597326"/>
    </cofactor>
</comment>
<dbReference type="RefSeq" id="WP_168049239.1">
    <property type="nucleotide sequence ID" value="NZ_JAATJR010000002.1"/>
</dbReference>
<evidence type="ECO:0000256" key="2">
    <source>
        <dbReference type="ARBA" id="ARBA00004733"/>
    </source>
</evidence>
<evidence type="ECO:0000256" key="7">
    <source>
        <dbReference type="ARBA" id="ARBA00022898"/>
    </source>
</evidence>
<comment type="catalytic activity">
    <reaction evidence="10 11">
        <text>(1S,2R)-1-C-(indol-3-yl)glycerol 3-phosphate + L-serine = D-glyceraldehyde 3-phosphate + L-tryptophan + H2O</text>
        <dbReference type="Rhea" id="RHEA:10532"/>
        <dbReference type="ChEBI" id="CHEBI:15377"/>
        <dbReference type="ChEBI" id="CHEBI:33384"/>
        <dbReference type="ChEBI" id="CHEBI:57912"/>
        <dbReference type="ChEBI" id="CHEBI:58866"/>
        <dbReference type="ChEBI" id="CHEBI:59776"/>
        <dbReference type="EC" id="4.2.1.20"/>
    </reaction>
</comment>
<feature type="domain" description="Tryptophan synthase beta chain-like PALP" evidence="13">
    <location>
        <begin position="74"/>
        <end position="404"/>
    </location>
</feature>
<evidence type="ECO:0000256" key="12">
    <source>
        <dbReference type="SAM" id="MobiDB-lite"/>
    </source>
</evidence>
<dbReference type="SUPFAM" id="SSF53686">
    <property type="entry name" value="Tryptophan synthase beta subunit-like PLP-dependent enzymes"/>
    <property type="match status" value="1"/>
</dbReference>
<evidence type="ECO:0000256" key="3">
    <source>
        <dbReference type="ARBA" id="ARBA00009982"/>
    </source>
</evidence>
<evidence type="ECO:0000259" key="13">
    <source>
        <dbReference type="Pfam" id="PF00291"/>
    </source>
</evidence>
<feature type="modified residue" description="N6-(pyridoxal phosphate)lysine" evidence="11">
    <location>
        <position position="114"/>
    </location>
</feature>
<dbReference type="Gene3D" id="3.40.50.1100">
    <property type="match status" value="2"/>
</dbReference>
<dbReference type="EMBL" id="JAAVTX010000002">
    <property type="protein sequence ID" value="NKE44862.1"/>
    <property type="molecule type" value="Genomic_DNA"/>
</dbReference>
<keyword evidence="9 11" id="KW-0456">Lyase</keyword>
<dbReference type="InterPro" id="IPR006654">
    <property type="entry name" value="Trp_synth_beta"/>
</dbReference>
<dbReference type="EC" id="4.2.1.20" evidence="11"/>
<sequence length="421" mass="45324">MPNSRTSPVNQQPPPNSFRQGPDARGRFGNFGGRFVAETLMPLILEVEAAYEASKTDQAFQDEWRRLLTHYVGRPSPLWFAERLTTHLRKDAAPGMGAKVYFKRDELNHTGAHKINAVLGQILLAKKMGKTRIIAETGAGQHGVATATACALMDLPCVVYMGATDVERQQPNVFRMKLLGAEVVPVTSGAATLKDAMNEGLRDWVANVRDTYYCIGTVAGPHPYPAMVRDFQSVIGIEAKAQMQEAEGRLPDVLVAAVGGGSNAMGLFYPFLDDADVAMVGVEAAGRGLDSGEHAAALSRGRPGVLHGNRTYLLQDGDGQITEAHSISAGLDYPGVGPEHSWLHELGRVTYSGVTDDEALAAFQLCSKLEGIIPALEPAHALAEVMKMAPKMPAEKIILMNLCGRGDKDIFTVAKHLGENI</sequence>
<evidence type="ECO:0000256" key="11">
    <source>
        <dbReference type="HAMAP-Rule" id="MF_00133"/>
    </source>
</evidence>
<dbReference type="Pfam" id="PF00291">
    <property type="entry name" value="PALP"/>
    <property type="match status" value="1"/>
</dbReference>
<dbReference type="PIRSF" id="PIRSF001413">
    <property type="entry name" value="Trp_syn_beta"/>
    <property type="match status" value="1"/>
</dbReference>
<dbReference type="NCBIfam" id="TIGR00263">
    <property type="entry name" value="trpB"/>
    <property type="match status" value="1"/>
</dbReference>
<keyword evidence="5 11" id="KW-0028">Amino-acid biosynthesis</keyword>
<comment type="caution">
    <text evidence="14">The sequence shown here is derived from an EMBL/GenBank/DDBJ whole genome shotgun (WGS) entry which is preliminary data.</text>
</comment>
<evidence type="ECO:0000256" key="6">
    <source>
        <dbReference type="ARBA" id="ARBA00022822"/>
    </source>
</evidence>
<dbReference type="GO" id="GO:0004834">
    <property type="term" value="F:tryptophan synthase activity"/>
    <property type="evidence" value="ECO:0007669"/>
    <property type="project" value="UniProtKB-EC"/>
</dbReference>
<dbReference type="PANTHER" id="PTHR48077:SF3">
    <property type="entry name" value="TRYPTOPHAN SYNTHASE"/>
    <property type="match status" value="1"/>
</dbReference>
<keyword evidence="6 11" id="KW-0822">Tryptophan biosynthesis</keyword>